<dbReference type="AlphaFoldDB" id="A0AAN7SY67"/>
<sequence length="715" mass="78208">MAGIIDLTSDSDDEHPRRSVPDIGVEDEDDEDLKLAIAMSLQDQAISTPSASTLLEQAGLKPSTEVVTPASNGGLLGLDRKAMEADRLARLKRKRVSEDGSFNIPADPKITTSIVTPKPVSPPPIRRQRRASPADNIESSQSLSENPFSFAKPKVLLTSTPSRHSATALTAVSFRDLVAPPSPNLTLKSALLSSFIADFDWLLPHFDTRSTSFVFVLHAFSAQHRQELQADFAGVPNVRLIVPQCLGGGGNMHSKLILLFFKSTDSEKDWGAGRFMENVAYIVDLPESQRVLIKTEEQRQPEFASELKKQLRAMEVPDNVLQKLEHFDFAATKDMRFVASISESQALSATIKEMSQPGIVTDNSFDANRVKSGANAISAAQQSSLSTLDRSFDLARTGLLSLSDAISSLGLSISSTDPSYPPQLDFITSSLGNLSHPFVRQLYEAACGTLDVAKIAASRARTKTSTKALGTVNDNIGLDVTVRKNLRIYFPTDQTVQASAGGAASAGTICFQKKWWETNELIQECLHDCIGGRGDGILMHSKILYVRFAEPKLVKSEDGMEKTYIGWSYMGSANLSESAWGRITTETKSKQPKMTCRNWESGVIIPITLAESEAFGDATTNDPWALKDMKDRAAEATKLMQRQDKVKPATSTMLGSARRDTPTIARTAGKSRVNIAVAPNKPSLSEVFSRHVPVPIQYPAARHLDQQRHPWFFND</sequence>
<dbReference type="PANTHER" id="PTHR12415">
    <property type="entry name" value="TYROSYL-DNA PHOSPHODIESTERASE 1"/>
    <property type="match status" value="1"/>
</dbReference>
<dbReference type="PROSITE" id="PS50330">
    <property type="entry name" value="UIM"/>
    <property type="match status" value="1"/>
</dbReference>
<dbReference type="PANTHER" id="PTHR12415:SF4">
    <property type="entry name" value="TYROSYL-DNA PHOSPHODIESTERASE DOMAIN-CONTAINING PROTEIN"/>
    <property type="match status" value="1"/>
</dbReference>
<gene>
    <name evidence="5" type="ORF">LTR05_005635</name>
</gene>
<dbReference type="SUPFAM" id="SSF56024">
    <property type="entry name" value="Phospholipase D/nuclease"/>
    <property type="match status" value="2"/>
</dbReference>
<dbReference type="InterPro" id="IPR010347">
    <property type="entry name" value="Tdp1"/>
</dbReference>
<dbReference type="Gene3D" id="3.30.870.10">
    <property type="entry name" value="Endonuclease Chain A"/>
    <property type="match status" value="2"/>
</dbReference>
<evidence type="ECO:0000313" key="5">
    <source>
        <dbReference type="EMBL" id="KAK5084557.1"/>
    </source>
</evidence>
<evidence type="ECO:0000256" key="1">
    <source>
        <dbReference type="PIRSR" id="PIRSR610347-1"/>
    </source>
</evidence>
<feature type="region of interest" description="Disordered" evidence="4">
    <location>
        <begin position="1"/>
        <end position="29"/>
    </location>
</feature>
<dbReference type="Proteomes" id="UP001309876">
    <property type="component" value="Unassembled WGS sequence"/>
</dbReference>
<proteinExistence type="predicted"/>
<evidence type="ECO:0000313" key="6">
    <source>
        <dbReference type="Proteomes" id="UP001309876"/>
    </source>
</evidence>
<dbReference type="GO" id="GO:0003690">
    <property type="term" value="F:double-stranded DNA binding"/>
    <property type="evidence" value="ECO:0007669"/>
    <property type="project" value="TreeGrafter"/>
</dbReference>
<name>A0AAN7SY67_9EURO</name>
<evidence type="ECO:0000256" key="2">
    <source>
        <dbReference type="PIRSR" id="PIRSR610347-2"/>
    </source>
</evidence>
<comment type="caution">
    <text evidence="5">The sequence shown here is derived from an EMBL/GenBank/DDBJ whole genome shotgun (WGS) entry which is preliminary data.</text>
</comment>
<organism evidence="5 6">
    <name type="scientific">Lithohypha guttulata</name>
    <dbReference type="NCBI Taxonomy" id="1690604"/>
    <lineage>
        <taxon>Eukaryota</taxon>
        <taxon>Fungi</taxon>
        <taxon>Dikarya</taxon>
        <taxon>Ascomycota</taxon>
        <taxon>Pezizomycotina</taxon>
        <taxon>Eurotiomycetes</taxon>
        <taxon>Chaetothyriomycetidae</taxon>
        <taxon>Chaetothyriales</taxon>
        <taxon>Trichomeriaceae</taxon>
        <taxon>Lithohypha</taxon>
    </lineage>
</organism>
<protein>
    <recommendedName>
        <fullName evidence="7">Phospholipase D/nuclease</fullName>
    </recommendedName>
</protein>
<feature type="region of interest" description="Disordered" evidence="4">
    <location>
        <begin position="99"/>
        <end position="144"/>
    </location>
</feature>
<feature type="binding site" evidence="2">
    <location>
        <position position="255"/>
    </location>
    <ligand>
        <name>substrate</name>
    </ligand>
</feature>
<feature type="active site" description="Proton donor/acceptor" evidence="1">
    <location>
        <position position="540"/>
    </location>
</feature>
<dbReference type="Pfam" id="PF06087">
    <property type="entry name" value="Tyr-DNA_phospho"/>
    <property type="match status" value="1"/>
</dbReference>
<evidence type="ECO:0008006" key="7">
    <source>
        <dbReference type="Google" id="ProtNLM"/>
    </source>
</evidence>
<accession>A0AAN7SY67</accession>
<feature type="site" description="Interaction with DNA" evidence="3">
    <location>
        <position position="576"/>
    </location>
</feature>
<feature type="active site" description="Nucleophile" evidence="1">
    <location>
        <position position="253"/>
    </location>
</feature>
<reference evidence="5 6" key="1">
    <citation type="submission" date="2023-08" db="EMBL/GenBank/DDBJ databases">
        <title>Black Yeasts Isolated from many extreme environments.</title>
        <authorList>
            <person name="Coleine C."/>
            <person name="Stajich J.E."/>
            <person name="Selbmann L."/>
        </authorList>
    </citation>
    <scope>NUCLEOTIDE SEQUENCE [LARGE SCALE GENOMIC DNA]</scope>
    <source>
        <strain evidence="5 6">CCFEE 5910</strain>
    </source>
</reference>
<dbReference type="EMBL" id="JAVRRJ010000005">
    <property type="protein sequence ID" value="KAK5084557.1"/>
    <property type="molecule type" value="Genomic_DNA"/>
</dbReference>
<feature type="binding site" evidence="2">
    <location>
        <position position="542"/>
    </location>
    <ligand>
        <name>substrate</name>
    </ligand>
</feature>
<dbReference type="GO" id="GO:0006281">
    <property type="term" value="P:DNA repair"/>
    <property type="evidence" value="ECO:0007669"/>
    <property type="project" value="InterPro"/>
</dbReference>
<evidence type="ECO:0000256" key="4">
    <source>
        <dbReference type="SAM" id="MobiDB-lite"/>
    </source>
</evidence>
<evidence type="ECO:0000256" key="3">
    <source>
        <dbReference type="PIRSR" id="PIRSR610347-3"/>
    </source>
</evidence>
<dbReference type="GO" id="GO:0005634">
    <property type="term" value="C:nucleus"/>
    <property type="evidence" value="ECO:0007669"/>
    <property type="project" value="InterPro"/>
</dbReference>
<dbReference type="Pfam" id="PF02809">
    <property type="entry name" value="UIM"/>
    <property type="match status" value="1"/>
</dbReference>
<keyword evidence="6" id="KW-1185">Reference proteome</keyword>
<dbReference type="GO" id="GO:0003697">
    <property type="term" value="F:single-stranded DNA binding"/>
    <property type="evidence" value="ECO:0007669"/>
    <property type="project" value="TreeGrafter"/>
</dbReference>
<dbReference type="GO" id="GO:0017005">
    <property type="term" value="F:3'-tyrosyl-DNA phosphodiesterase activity"/>
    <property type="evidence" value="ECO:0007669"/>
    <property type="project" value="TreeGrafter"/>
</dbReference>
<dbReference type="InterPro" id="IPR003903">
    <property type="entry name" value="UIM_dom"/>
</dbReference>